<feature type="domain" description="Fibronectin type-III" evidence="3">
    <location>
        <begin position="294"/>
        <end position="377"/>
    </location>
</feature>
<dbReference type="Pfam" id="PF00041">
    <property type="entry name" value="fn3"/>
    <property type="match status" value="1"/>
</dbReference>
<evidence type="ECO:0000259" key="3">
    <source>
        <dbReference type="PROSITE" id="PS50853"/>
    </source>
</evidence>
<dbReference type="CDD" id="cd00063">
    <property type="entry name" value="FN3"/>
    <property type="match status" value="4"/>
</dbReference>
<proteinExistence type="predicted"/>
<dbReference type="SUPFAM" id="SSF49265">
    <property type="entry name" value="Fibronectin type III"/>
    <property type="match status" value="3"/>
</dbReference>
<evidence type="ECO:0000313" key="4">
    <source>
        <dbReference type="EMBL" id="KAB3530219.1"/>
    </source>
</evidence>
<dbReference type="Gene3D" id="2.60.40.10">
    <property type="entry name" value="Immunoglobulins"/>
    <property type="match status" value="5"/>
</dbReference>
<protein>
    <submittedName>
        <fullName evidence="4">Fibronectin type III domain-containing protein</fullName>
    </submittedName>
</protein>
<name>A0A833HP26_9FIRM</name>
<feature type="chain" id="PRO_5038613275" evidence="2">
    <location>
        <begin position="30"/>
        <end position="521"/>
    </location>
</feature>
<organism evidence="4 5">
    <name type="scientific">Alkaliphilus serpentinus</name>
    <dbReference type="NCBI Taxonomy" id="1482731"/>
    <lineage>
        <taxon>Bacteria</taxon>
        <taxon>Bacillati</taxon>
        <taxon>Bacillota</taxon>
        <taxon>Clostridia</taxon>
        <taxon>Peptostreptococcales</taxon>
        <taxon>Natronincolaceae</taxon>
        <taxon>Alkaliphilus</taxon>
    </lineage>
</organism>
<feature type="domain" description="Fibronectin type-III" evidence="3">
    <location>
        <begin position="378"/>
        <end position="461"/>
    </location>
</feature>
<feature type="domain" description="Fibronectin type-III" evidence="3">
    <location>
        <begin position="210"/>
        <end position="293"/>
    </location>
</feature>
<reference evidence="4 5" key="1">
    <citation type="submission" date="2019-10" db="EMBL/GenBank/DDBJ databases">
        <title>Alkaliphilus serpentinus sp. nov. and Alkaliphilus pronyensis sp. nov., two novel anaerobic alkaliphilic species isolated from the serpentinized-hosted hydrothermal field of the Prony Bay (New Caledonia).</title>
        <authorList>
            <person name="Postec A."/>
        </authorList>
    </citation>
    <scope>NUCLEOTIDE SEQUENCE [LARGE SCALE GENOMIC DNA]</scope>
    <source>
        <strain evidence="4 5">LacT</strain>
    </source>
</reference>
<dbReference type="PANTHER" id="PTHR13817">
    <property type="entry name" value="TITIN"/>
    <property type="match status" value="1"/>
</dbReference>
<evidence type="ECO:0000313" key="5">
    <source>
        <dbReference type="Proteomes" id="UP000465601"/>
    </source>
</evidence>
<keyword evidence="1" id="KW-0677">Repeat</keyword>
<accession>A0A833HP26</accession>
<dbReference type="RefSeq" id="WP_151865704.1">
    <property type="nucleotide sequence ID" value="NZ_WBZB01000022.1"/>
</dbReference>
<dbReference type="InterPro" id="IPR050964">
    <property type="entry name" value="Striated_Muscle_Regulatory"/>
</dbReference>
<dbReference type="EMBL" id="WBZB01000022">
    <property type="protein sequence ID" value="KAB3530219.1"/>
    <property type="molecule type" value="Genomic_DNA"/>
</dbReference>
<dbReference type="InterPro" id="IPR036116">
    <property type="entry name" value="FN3_sf"/>
</dbReference>
<sequence length="521" mass="57840">MLKKQKKLIALFLSTILILSMVNIRASSASSSVDIPSNLSYNITETTITVTWDEISNATNYEVEVNGSMMENGLSTEFIHEDVIIGSSYTYRVRAKTHEGTGEWSEALVVEVEEVINEEIMIGIPQNIVTETLEDSVVISWDIVADAVGYEVEIDGTTIESVNEAQYILANPELGIAYTLRIRAKNENVTGEWSEALIVEVEEVINEEIVIGIPQNIITETLENSVRISWDVVVDAVGYEVEIDGTTIESVNEAQYILANPELGIAYTLRIRAKNENVTGDWSEALVVEVEEIVIGIPQNIMTETLENSVRISWDVVADAVGYEVEIDGTTIESINEAEYILSNPEVGVAYTLRIRAKNENVTGDWSEALVVEVEEIVIGIPQNIVTEKLEDSVVISWDVVVDVVGYEVEIDGTTIESVNEAQYILANPELGIAYTLRIRAKNENVTGEWSEALIVQVEEVINEEIVIGIPQNIITETLENSVRISWDVVEGAEGYDIEVNESAIESVSQTEFIHWSRDWS</sequence>
<dbReference type="PANTHER" id="PTHR13817:SF73">
    <property type="entry name" value="FIBRONECTIN TYPE-III DOMAIN-CONTAINING PROTEIN"/>
    <property type="match status" value="1"/>
</dbReference>
<feature type="signal peptide" evidence="2">
    <location>
        <begin position="1"/>
        <end position="29"/>
    </location>
</feature>
<dbReference type="InterPro" id="IPR013783">
    <property type="entry name" value="Ig-like_fold"/>
</dbReference>
<feature type="domain" description="Fibronectin type-III" evidence="3">
    <location>
        <begin position="32"/>
        <end position="115"/>
    </location>
</feature>
<keyword evidence="2" id="KW-0732">Signal</keyword>
<comment type="caution">
    <text evidence="4">The sequence shown here is derived from an EMBL/GenBank/DDBJ whole genome shotgun (WGS) entry which is preliminary data.</text>
</comment>
<dbReference type="OrthoDB" id="1936882at2"/>
<dbReference type="Proteomes" id="UP000465601">
    <property type="component" value="Unassembled WGS sequence"/>
</dbReference>
<dbReference type="InterPro" id="IPR003961">
    <property type="entry name" value="FN3_dom"/>
</dbReference>
<dbReference type="AlphaFoldDB" id="A0A833HP26"/>
<keyword evidence="5" id="KW-1185">Reference proteome</keyword>
<dbReference type="PROSITE" id="PS50853">
    <property type="entry name" value="FN3"/>
    <property type="match status" value="5"/>
</dbReference>
<dbReference type="SMART" id="SM00060">
    <property type="entry name" value="FN3"/>
    <property type="match status" value="5"/>
</dbReference>
<evidence type="ECO:0000256" key="1">
    <source>
        <dbReference type="ARBA" id="ARBA00022737"/>
    </source>
</evidence>
<feature type="domain" description="Fibronectin type-III" evidence="3">
    <location>
        <begin position="121"/>
        <end position="204"/>
    </location>
</feature>
<evidence type="ECO:0000256" key="2">
    <source>
        <dbReference type="SAM" id="SignalP"/>
    </source>
</evidence>
<gene>
    <name evidence="4" type="ORF">F8153_07315</name>
</gene>